<dbReference type="Proteomes" id="UP000062475">
    <property type="component" value="Chromosome"/>
</dbReference>
<evidence type="ECO:0000313" key="8">
    <source>
        <dbReference type="Proteomes" id="UP000061362"/>
    </source>
</evidence>
<dbReference type="EMBL" id="CP012176">
    <property type="protein sequence ID" value="AKV83750.1"/>
    <property type="molecule type" value="Genomic_DNA"/>
</dbReference>
<dbReference type="EMBL" id="CP012175">
    <property type="protein sequence ID" value="AKV81517.1"/>
    <property type="molecule type" value="Genomic_DNA"/>
</dbReference>
<proteinExistence type="predicted"/>
<dbReference type="AlphaFoldDB" id="A0A0K1SQX6"/>
<dbReference type="PANTHER" id="PTHR45919">
    <property type="entry name" value="GDP-MAN:MAN(3)GLCNAC(2)-PP-DOL ALPHA-1,2-MANNOSYLTRANSFERASE"/>
    <property type="match status" value="1"/>
</dbReference>
<dbReference type="PATRIC" id="fig|43687.5.peg.1954"/>
<feature type="domain" description="Glycosyl transferase family 1" evidence="1">
    <location>
        <begin position="182"/>
        <end position="295"/>
    </location>
</feature>
<dbReference type="GO" id="GO:0004377">
    <property type="term" value="F:GDP-Man:Man(3)GlcNAc(2)-PP-Dol alpha-1,2-mannosyltransferase activity"/>
    <property type="evidence" value="ECO:0007669"/>
    <property type="project" value="InterPro"/>
</dbReference>
<gene>
    <name evidence="2" type="ORF">MsedA_1856</name>
    <name evidence="3" type="ORF">MsedB_1858</name>
    <name evidence="4" type="ORF">MsedC_1856</name>
    <name evidence="5" type="ORF">MsedD_1857</name>
    <name evidence="6" type="ORF">MsedE_1857</name>
</gene>
<dbReference type="Proteomes" id="UP000068832">
    <property type="component" value="Chromosome"/>
</dbReference>
<dbReference type="PANTHER" id="PTHR45919:SF1">
    <property type="entry name" value="GDP-MAN:MAN(3)GLCNAC(2)-PP-DOL ALPHA-1,2-MANNOSYLTRANSFERASE"/>
    <property type="match status" value="1"/>
</dbReference>
<reference evidence="8 9" key="1">
    <citation type="journal article" date="2015" name="Genome Announc.">
        <title>Complete Genome Sequences of Evolved Arsenate-Resistant Metallosphaera sedula Strains.</title>
        <authorList>
            <person name="Ai C."/>
            <person name="McCarthy S."/>
            <person name="Schackwitz W."/>
            <person name="Martin J."/>
            <person name="Lipzen A."/>
            <person name="Blum P."/>
        </authorList>
    </citation>
    <scope>NUCLEOTIDE SEQUENCE [LARGE SCALE GENOMIC DNA]</scope>
    <source>
        <strain evidence="4 9">ARS120-1</strain>
        <strain evidence="5 8">ARS120-2</strain>
        <strain evidence="2 11">ARS50-1</strain>
        <strain evidence="3 10">ARS50-2</strain>
    </source>
</reference>
<evidence type="ECO:0000313" key="9">
    <source>
        <dbReference type="Proteomes" id="UP000062398"/>
    </source>
</evidence>
<evidence type="ECO:0000313" key="5">
    <source>
        <dbReference type="EMBL" id="AKV81517.1"/>
    </source>
</evidence>
<sequence>MARMKSTLVIHRVTKSVSGEGNVVRASAELLKEKKVDTTLATFSPPLDDLGLPYFSVVPFKLRLFDKYQRAFTYISARKTRPDFFLNITAIPIPLSDIAKHIIYGVAPEFSSVPSKYNSSLVWKLYILPLRGLLKRFREEAQRSVFIANSRYSSKAIREIYGVDSEVVYPPVDVTDFLKAYHEEGEPFFLTIGRFEPGKRLDLAVRLSAMTGIRGVIVGSMESDSYLKRLVKLSKELKADVQFLPNAKREHLIEVMKRASIYFHPTLGEHFGIPIVEAMAAGLVPIVPRESGGFEIVPEFSYDSLEEASELVKNNLKAPSSVRRDLREKALGFDRRIFKERMWNVIERAIT</sequence>
<name>A0A0K1SQX6_9CREN</name>
<dbReference type="Gene3D" id="3.40.50.2000">
    <property type="entry name" value="Glycogen Phosphorylase B"/>
    <property type="match status" value="1"/>
</dbReference>
<evidence type="ECO:0000313" key="6">
    <source>
        <dbReference type="EMBL" id="AKV83750.1"/>
    </source>
</evidence>
<accession>A0A0K1SQX6</accession>
<dbReference type="GO" id="GO:0016020">
    <property type="term" value="C:membrane"/>
    <property type="evidence" value="ECO:0007669"/>
    <property type="project" value="TreeGrafter"/>
</dbReference>
<dbReference type="EMBL" id="CP012172">
    <property type="protein sequence ID" value="AKV74784.1"/>
    <property type="molecule type" value="Genomic_DNA"/>
</dbReference>
<evidence type="ECO:0000313" key="2">
    <source>
        <dbReference type="EMBL" id="AKV74784.1"/>
    </source>
</evidence>
<dbReference type="EMBL" id="CP012174">
    <property type="protein sequence ID" value="AKV79272.1"/>
    <property type="molecule type" value="Genomic_DNA"/>
</dbReference>
<dbReference type="GO" id="GO:0006487">
    <property type="term" value="P:protein N-linked glycosylation"/>
    <property type="evidence" value="ECO:0007669"/>
    <property type="project" value="TreeGrafter"/>
</dbReference>
<keyword evidence="3" id="KW-0808">Transferase</keyword>
<dbReference type="Proteomes" id="UP000056255">
    <property type="component" value="Chromosome"/>
</dbReference>
<evidence type="ECO:0000313" key="7">
    <source>
        <dbReference type="Proteomes" id="UP000056255"/>
    </source>
</evidence>
<dbReference type="InterPro" id="IPR038013">
    <property type="entry name" value="ALG11"/>
</dbReference>
<protein>
    <submittedName>
        <fullName evidence="3">Glycosyl transferase family 1</fullName>
    </submittedName>
</protein>
<evidence type="ECO:0000313" key="3">
    <source>
        <dbReference type="EMBL" id="AKV77020.1"/>
    </source>
</evidence>
<evidence type="ECO:0000313" key="10">
    <source>
        <dbReference type="Proteomes" id="UP000062475"/>
    </source>
</evidence>
<evidence type="ECO:0000313" key="11">
    <source>
        <dbReference type="Proteomes" id="UP000068832"/>
    </source>
</evidence>
<dbReference type="SUPFAM" id="SSF53756">
    <property type="entry name" value="UDP-Glycosyltransferase/glycogen phosphorylase"/>
    <property type="match status" value="1"/>
</dbReference>
<evidence type="ECO:0000313" key="4">
    <source>
        <dbReference type="EMBL" id="AKV79272.1"/>
    </source>
</evidence>
<dbReference type="Proteomes" id="UP000062398">
    <property type="component" value="Chromosome"/>
</dbReference>
<dbReference type="Pfam" id="PF00534">
    <property type="entry name" value="Glycos_transf_1"/>
    <property type="match status" value="1"/>
</dbReference>
<dbReference type="InterPro" id="IPR001296">
    <property type="entry name" value="Glyco_trans_1"/>
</dbReference>
<organism evidence="3 10">
    <name type="scientific">Metallosphaera sedula</name>
    <dbReference type="NCBI Taxonomy" id="43687"/>
    <lineage>
        <taxon>Archaea</taxon>
        <taxon>Thermoproteota</taxon>
        <taxon>Thermoprotei</taxon>
        <taxon>Sulfolobales</taxon>
        <taxon>Sulfolobaceae</taxon>
        <taxon>Metallosphaera</taxon>
    </lineage>
</organism>
<reference evidence="6 7" key="2">
    <citation type="submission" date="2015-07" db="EMBL/GenBank/DDBJ databases">
        <title>Physiological, transcriptional responses and genome re-sequencing of acid resistant extremely thermoacidophilic Metallosphaera sedula SARC-M1.</title>
        <authorList>
            <person name="Ai C."/>
            <person name="McCarthy S."/>
            <person name="Eckrich V."/>
            <person name="Rudrappa D."/>
            <person name="Qiu G."/>
            <person name="Blum P."/>
        </authorList>
    </citation>
    <scope>NUCLEOTIDE SEQUENCE [LARGE SCALE GENOMIC DNA]</scope>
    <source>
        <strain evidence="6 7">SARC-M1</strain>
    </source>
</reference>
<dbReference type="Proteomes" id="UP000061362">
    <property type="component" value="Chromosome"/>
</dbReference>
<dbReference type="EMBL" id="CP012173">
    <property type="protein sequence ID" value="AKV77020.1"/>
    <property type="molecule type" value="Genomic_DNA"/>
</dbReference>
<evidence type="ECO:0000259" key="1">
    <source>
        <dbReference type="Pfam" id="PF00534"/>
    </source>
</evidence>